<dbReference type="Proteomes" id="UP001165488">
    <property type="component" value="Unassembled WGS sequence"/>
</dbReference>
<keyword evidence="2" id="KW-1185">Reference proteome</keyword>
<organism evidence="1 2">
    <name type="scientific">Belliella calami</name>
    <dbReference type="NCBI Taxonomy" id="2923436"/>
    <lineage>
        <taxon>Bacteria</taxon>
        <taxon>Pseudomonadati</taxon>
        <taxon>Bacteroidota</taxon>
        <taxon>Cytophagia</taxon>
        <taxon>Cytophagales</taxon>
        <taxon>Cyclobacteriaceae</taxon>
        <taxon>Belliella</taxon>
    </lineage>
</organism>
<comment type="caution">
    <text evidence="1">The sequence shown here is derived from an EMBL/GenBank/DDBJ whole genome shotgun (WGS) entry which is preliminary data.</text>
</comment>
<reference evidence="1" key="1">
    <citation type="submission" date="2022-03" db="EMBL/GenBank/DDBJ databases">
        <title>De novo assembled genomes of Belliella spp. (Cyclobacteriaceae) strains.</title>
        <authorList>
            <person name="Szabo A."/>
            <person name="Korponai K."/>
            <person name="Felfoldi T."/>
        </authorList>
    </citation>
    <scope>NUCLEOTIDE SEQUENCE</scope>
    <source>
        <strain evidence="1">DSM 107340</strain>
    </source>
</reference>
<sequence length="46" mass="5118">MDRWVETHRYDVGRAAGTGKLVYRMKVGFAISSVGATDVLVMDFNP</sequence>
<evidence type="ECO:0000313" key="1">
    <source>
        <dbReference type="EMBL" id="MCH7400207.1"/>
    </source>
</evidence>
<protein>
    <submittedName>
        <fullName evidence="1">Uncharacterized protein</fullName>
    </submittedName>
</protein>
<accession>A0ABS9UU96</accession>
<proteinExistence type="predicted"/>
<name>A0ABS9UU96_9BACT</name>
<evidence type="ECO:0000313" key="2">
    <source>
        <dbReference type="Proteomes" id="UP001165488"/>
    </source>
</evidence>
<dbReference type="EMBL" id="JAKZGS010000041">
    <property type="protein sequence ID" value="MCH7400207.1"/>
    <property type="molecule type" value="Genomic_DNA"/>
</dbReference>
<dbReference type="RefSeq" id="WP_241276696.1">
    <property type="nucleotide sequence ID" value="NZ_JAKZGS010000041.1"/>
</dbReference>
<gene>
    <name evidence="1" type="ORF">MM236_19605</name>
</gene>